<dbReference type="Proteomes" id="UP000018888">
    <property type="component" value="Unassembled WGS sequence"/>
</dbReference>
<dbReference type="InterPro" id="IPR001245">
    <property type="entry name" value="Ser-Thr/Tyr_kinase_cat_dom"/>
</dbReference>
<reference evidence="6 7" key="2">
    <citation type="journal article" date="2018" name="New Phytol.">
        <title>High intraspecific genome diversity in the model arbuscular mycorrhizal symbiont Rhizophagus irregularis.</title>
        <authorList>
            <person name="Chen E.C.H."/>
            <person name="Morin E."/>
            <person name="Beaudet D."/>
            <person name="Noel J."/>
            <person name="Yildirir G."/>
            <person name="Ndikumana S."/>
            <person name="Charron P."/>
            <person name="St-Onge C."/>
            <person name="Giorgi J."/>
            <person name="Kruger M."/>
            <person name="Marton T."/>
            <person name="Ropars J."/>
            <person name="Grigoriev I.V."/>
            <person name="Hainaut M."/>
            <person name="Henrissat B."/>
            <person name="Roux C."/>
            <person name="Martin F."/>
            <person name="Corradi N."/>
        </authorList>
    </citation>
    <scope>NUCLEOTIDE SEQUENCE [LARGE SCALE GENOMIC DNA]</scope>
    <source>
        <strain evidence="6 7">DAOM 197198</strain>
    </source>
</reference>
<protein>
    <recommendedName>
        <fullName evidence="5">Protein kinase domain-containing protein</fullName>
    </recommendedName>
</protein>
<evidence type="ECO:0000313" key="6">
    <source>
        <dbReference type="EMBL" id="POG59413.1"/>
    </source>
</evidence>
<feature type="domain" description="Protein kinase" evidence="5">
    <location>
        <begin position="1"/>
        <end position="73"/>
    </location>
</feature>
<dbReference type="GO" id="GO:0005524">
    <property type="term" value="F:ATP binding"/>
    <property type="evidence" value="ECO:0007669"/>
    <property type="project" value="UniProtKB-KW"/>
</dbReference>
<evidence type="ECO:0000259" key="5">
    <source>
        <dbReference type="PROSITE" id="PS50011"/>
    </source>
</evidence>
<keyword evidence="7" id="KW-1185">Reference proteome</keyword>
<dbReference type="PANTHER" id="PTHR44329">
    <property type="entry name" value="SERINE/THREONINE-PROTEIN KINASE TNNI3K-RELATED"/>
    <property type="match status" value="1"/>
</dbReference>
<dbReference type="InterPro" id="IPR011009">
    <property type="entry name" value="Kinase-like_dom_sf"/>
</dbReference>
<keyword evidence="3" id="KW-0418">Kinase</keyword>
<comment type="caution">
    <text evidence="6">The sequence shown here is derived from an EMBL/GenBank/DDBJ whole genome shotgun (WGS) entry which is preliminary data.</text>
</comment>
<keyword evidence="1" id="KW-0808">Transferase</keyword>
<evidence type="ECO:0000313" key="7">
    <source>
        <dbReference type="Proteomes" id="UP000018888"/>
    </source>
</evidence>
<dbReference type="InterPro" id="IPR051681">
    <property type="entry name" value="Ser/Thr_Kinases-Pseudokinases"/>
</dbReference>
<sequence length="184" mass="21391">MGMIMWELTTGCKPFANVEHDHNLVYRILDGERPKITEDTPECYANLMKSCWDPDPKKRPSVKKIRNSFGSWFFRTLLDDVFTKAELKRRELIESQKLGPEFAKKPHPKAIYTSRSLISFVSKSSSIKSSLFYSNEDYISEEIKFDIKFKSEIYTSSLNVTATSRKRKVDESNIENDGKKRLCD</sequence>
<dbReference type="Pfam" id="PF07714">
    <property type="entry name" value="PK_Tyr_Ser-Thr"/>
    <property type="match status" value="1"/>
</dbReference>
<evidence type="ECO:0000256" key="4">
    <source>
        <dbReference type="ARBA" id="ARBA00022840"/>
    </source>
</evidence>
<dbReference type="GO" id="GO:0004674">
    <property type="term" value="F:protein serine/threonine kinase activity"/>
    <property type="evidence" value="ECO:0007669"/>
    <property type="project" value="TreeGrafter"/>
</dbReference>
<dbReference type="AlphaFoldDB" id="A0A2P4P1Y9"/>
<accession>A0A2P4P1Y9</accession>
<dbReference type="InterPro" id="IPR000719">
    <property type="entry name" value="Prot_kinase_dom"/>
</dbReference>
<organism evidence="6 7">
    <name type="scientific">Rhizophagus irregularis (strain DAOM 181602 / DAOM 197198 / MUCL 43194)</name>
    <name type="common">Arbuscular mycorrhizal fungus</name>
    <name type="synonym">Glomus intraradices</name>
    <dbReference type="NCBI Taxonomy" id="747089"/>
    <lineage>
        <taxon>Eukaryota</taxon>
        <taxon>Fungi</taxon>
        <taxon>Fungi incertae sedis</taxon>
        <taxon>Mucoromycota</taxon>
        <taxon>Glomeromycotina</taxon>
        <taxon>Glomeromycetes</taxon>
        <taxon>Glomerales</taxon>
        <taxon>Glomeraceae</taxon>
        <taxon>Rhizophagus</taxon>
    </lineage>
</organism>
<dbReference type="VEuPathDB" id="FungiDB:RhiirFUN_003625"/>
<dbReference type="Gene3D" id="1.10.510.10">
    <property type="entry name" value="Transferase(Phosphotransferase) domain 1"/>
    <property type="match status" value="1"/>
</dbReference>
<name>A0A2P4P1Y9_RHIID</name>
<gene>
    <name evidence="6" type="ORF">GLOIN_2v1487825</name>
</gene>
<evidence type="ECO:0000256" key="1">
    <source>
        <dbReference type="ARBA" id="ARBA00022679"/>
    </source>
</evidence>
<proteinExistence type="predicted"/>
<keyword evidence="2" id="KW-0547">Nucleotide-binding</keyword>
<dbReference type="EMBL" id="AUPC02000451">
    <property type="protein sequence ID" value="POG59413.1"/>
    <property type="molecule type" value="Genomic_DNA"/>
</dbReference>
<reference evidence="6 7" key="1">
    <citation type="journal article" date="2013" name="Proc. Natl. Acad. Sci. U.S.A.">
        <title>Genome of an arbuscular mycorrhizal fungus provides insight into the oldest plant symbiosis.</title>
        <authorList>
            <person name="Tisserant E."/>
            <person name="Malbreil M."/>
            <person name="Kuo A."/>
            <person name="Kohler A."/>
            <person name="Symeonidi A."/>
            <person name="Balestrini R."/>
            <person name="Charron P."/>
            <person name="Duensing N."/>
            <person name="Frei Dit Frey N."/>
            <person name="Gianinazzi-Pearson V."/>
            <person name="Gilbert L.B."/>
            <person name="Handa Y."/>
            <person name="Herr J.R."/>
            <person name="Hijri M."/>
            <person name="Koul R."/>
            <person name="Kawaguchi M."/>
            <person name="Krajinski F."/>
            <person name="Lammers P.J."/>
            <person name="Masclaux F.G."/>
            <person name="Murat C."/>
            <person name="Morin E."/>
            <person name="Ndikumana S."/>
            <person name="Pagni M."/>
            <person name="Petitpierre D."/>
            <person name="Requena N."/>
            <person name="Rosikiewicz P."/>
            <person name="Riley R."/>
            <person name="Saito K."/>
            <person name="San Clemente H."/>
            <person name="Shapiro H."/>
            <person name="van Tuinen D."/>
            <person name="Becard G."/>
            <person name="Bonfante P."/>
            <person name="Paszkowski U."/>
            <person name="Shachar-Hill Y.Y."/>
            <person name="Tuskan G.A."/>
            <person name="Young P.W."/>
            <person name="Sanders I.R."/>
            <person name="Henrissat B."/>
            <person name="Rensing S.A."/>
            <person name="Grigoriev I.V."/>
            <person name="Corradi N."/>
            <person name="Roux C."/>
            <person name="Martin F."/>
        </authorList>
    </citation>
    <scope>NUCLEOTIDE SEQUENCE [LARGE SCALE GENOMIC DNA]</scope>
    <source>
        <strain evidence="6 7">DAOM 197198</strain>
    </source>
</reference>
<keyword evidence="4" id="KW-0067">ATP-binding</keyword>
<dbReference type="PANTHER" id="PTHR44329:SF288">
    <property type="entry name" value="MITOGEN-ACTIVATED PROTEIN KINASE KINASE KINASE 20"/>
    <property type="match status" value="1"/>
</dbReference>
<evidence type="ECO:0000256" key="2">
    <source>
        <dbReference type="ARBA" id="ARBA00022741"/>
    </source>
</evidence>
<dbReference type="SUPFAM" id="SSF56112">
    <property type="entry name" value="Protein kinase-like (PK-like)"/>
    <property type="match status" value="1"/>
</dbReference>
<evidence type="ECO:0000256" key="3">
    <source>
        <dbReference type="ARBA" id="ARBA00022777"/>
    </source>
</evidence>
<dbReference type="PROSITE" id="PS50011">
    <property type="entry name" value="PROTEIN_KINASE_DOM"/>
    <property type="match status" value="1"/>
</dbReference>